<proteinExistence type="predicted"/>
<accession>A0ABR1BMX9</accession>
<keyword evidence="2" id="KW-1185">Reference proteome</keyword>
<gene>
    <name evidence="1" type="primary">Necator_chrI.g1576</name>
    <name evidence="1" type="ORF">RB195_005450</name>
</gene>
<evidence type="ECO:0000313" key="1">
    <source>
        <dbReference type="EMBL" id="KAK6727776.1"/>
    </source>
</evidence>
<evidence type="ECO:0000313" key="2">
    <source>
        <dbReference type="Proteomes" id="UP001303046"/>
    </source>
</evidence>
<protein>
    <submittedName>
        <fullName evidence="1">Uncharacterized protein</fullName>
    </submittedName>
</protein>
<comment type="caution">
    <text evidence="1">The sequence shown here is derived from an EMBL/GenBank/DDBJ whole genome shotgun (WGS) entry which is preliminary data.</text>
</comment>
<dbReference type="EMBL" id="JAVFWL010000001">
    <property type="protein sequence ID" value="KAK6727776.1"/>
    <property type="molecule type" value="Genomic_DNA"/>
</dbReference>
<organism evidence="1 2">
    <name type="scientific">Necator americanus</name>
    <name type="common">Human hookworm</name>
    <dbReference type="NCBI Taxonomy" id="51031"/>
    <lineage>
        <taxon>Eukaryota</taxon>
        <taxon>Metazoa</taxon>
        <taxon>Ecdysozoa</taxon>
        <taxon>Nematoda</taxon>
        <taxon>Chromadorea</taxon>
        <taxon>Rhabditida</taxon>
        <taxon>Rhabditina</taxon>
        <taxon>Rhabditomorpha</taxon>
        <taxon>Strongyloidea</taxon>
        <taxon>Ancylostomatidae</taxon>
        <taxon>Bunostominae</taxon>
        <taxon>Necator</taxon>
    </lineage>
</organism>
<sequence>MTSYQQETGRRAKYDDSIPGIWSHSIVLRAWERSEPQAARRRGSGRLRSTTAGPIAAFSSYQSAQSHDPQRHDDYMRLVFLLDDQYVVFHCHPHIRGTAAYRGVKRSGPTRSGSRALLFFRQQFETLSIHVKQCCDRYQTPGRPQARYSCTSIHFR</sequence>
<reference evidence="1 2" key="1">
    <citation type="submission" date="2023-08" db="EMBL/GenBank/DDBJ databases">
        <title>A Necator americanus chromosomal reference genome.</title>
        <authorList>
            <person name="Ilik V."/>
            <person name="Petrzelkova K.J."/>
            <person name="Pardy F."/>
            <person name="Fuh T."/>
            <person name="Niatou-Singa F.S."/>
            <person name="Gouil Q."/>
            <person name="Baker L."/>
            <person name="Ritchie M.E."/>
            <person name="Jex A.R."/>
            <person name="Gazzola D."/>
            <person name="Li H."/>
            <person name="Toshio Fujiwara R."/>
            <person name="Zhan B."/>
            <person name="Aroian R.V."/>
            <person name="Pafco B."/>
            <person name="Schwarz E.M."/>
        </authorList>
    </citation>
    <scope>NUCLEOTIDE SEQUENCE [LARGE SCALE GENOMIC DNA]</scope>
    <source>
        <strain evidence="1 2">Aroian</strain>
        <tissue evidence="1">Whole animal</tissue>
    </source>
</reference>
<dbReference type="Proteomes" id="UP001303046">
    <property type="component" value="Unassembled WGS sequence"/>
</dbReference>
<name>A0ABR1BMX9_NECAM</name>